<organism evidence="1">
    <name type="scientific">Streptomyces sp. FR1</name>
    <dbReference type="NCBI Taxonomy" id="349971"/>
    <lineage>
        <taxon>Bacteria</taxon>
        <taxon>Bacillati</taxon>
        <taxon>Actinomycetota</taxon>
        <taxon>Actinomycetes</taxon>
        <taxon>Kitasatosporales</taxon>
        <taxon>Streptomycetaceae</taxon>
        <taxon>Streptomyces</taxon>
    </lineage>
</organism>
<keyword evidence="1" id="KW-0614">Plasmid</keyword>
<reference evidence="1" key="1">
    <citation type="submission" date="2013-09" db="EMBL/GenBank/DDBJ databases">
        <title>Complete nucleotide sequence of Streptomyces linear plasmid pFRL3.</title>
        <authorList>
            <person name="Chen Z."/>
            <person name="Fang P."/>
            <person name="Qin Z."/>
        </authorList>
    </citation>
    <scope>NUCLEOTIDE SEQUENCE</scope>
    <source>
        <plasmid evidence="1">pFRL3</plasmid>
    </source>
</reference>
<evidence type="ECO:0000313" key="1">
    <source>
        <dbReference type="EMBL" id="AHE39177.1"/>
    </source>
</evidence>
<name>V9Z3R4_9ACTN</name>
<dbReference type="RefSeq" id="WP_024126558.1">
    <property type="nucleotide sequence ID" value="NC_023283.1"/>
</dbReference>
<dbReference type="EMBL" id="KF602048">
    <property type="protein sequence ID" value="AHE39177.1"/>
    <property type="molecule type" value="Genomic_DNA"/>
</dbReference>
<geneLocation type="plasmid" evidence="1">
    <name>pFRL3</name>
</geneLocation>
<accession>V9Z3R4</accession>
<protein>
    <submittedName>
        <fullName evidence="1">Uncharacterized protein</fullName>
    </submittedName>
</protein>
<dbReference type="AlphaFoldDB" id="V9Z3R4"/>
<gene>
    <name evidence="1" type="ORF">pFRL3_400</name>
</gene>
<proteinExistence type="predicted"/>
<sequence>MTQTSGETVFDPADEVGQIEVLEGMARRLIAGTFSAAFTLDAEGQAQMVEALYAQIGRKAADIIRARAQAKA</sequence>